<reference evidence="2 3" key="1">
    <citation type="journal article" date="2012" name="J. Bacteriol.">
        <title>Genome Sequence of "Candidatus Nitrosoarchaeum limnia" BG20, a Low-Salinity Ammonia-Oxidizing Archaeon from the San Francisco Bay Estuary.</title>
        <authorList>
            <person name="Mosier A.C."/>
            <person name="Allen E.E."/>
            <person name="Kim M."/>
            <person name="Ferriera S."/>
            <person name="Francis C.A."/>
        </authorList>
    </citation>
    <scope>NUCLEOTIDE SEQUENCE [LARGE SCALE GENOMIC DNA]</scope>
    <source>
        <strain evidence="2 3">BG20</strain>
    </source>
</reference>
<proteinExistence type="predicted"/>
<name>S2E1T7_9ARCH</name>
<accession>S2E1T7</accession>
<dbReference type="AlphaFoldDB" id="S2E1T7"/>
<dbReference type="InterPro" id="IPR013022">
    <property type="entry name" value="Xyl_isomerase-like_TIM-brl"/>
</dbReference>
<feature type="domain" description="Xylose isomerase-like TIM barrel" evidence="1">
    <location>
        <begin position="3"/>
        <end position="179"/>
    </location>
</feature>
<evidence type="ECO:0000313" key="2">
    <source>
        <dbReference type="EMBL" id="EPA05295.1"/>
    </source>
</evidence>
<evidence type="ECO:0000313" key="3">
    <source>
        <dbReference type="Proteomes" id="UP000014065"/>
    </source>
</evidence>
<dbReference type="SUPFAM" id="SSF51658">
    <property type="entry name" value="Xylose isomerase-like"/>
    <property type="match status" value="1"/>
</dbReference>
<dbReference type="Gene3D" id="3.20.20.150">
    <property type="entry name" value="Divalent-metal-dependent TIM barrel enzymes"/>
    <property type="match status" value="1"/>
</dbReference>
<dbReference type="EMBL" id="AHJG01000193">
    <property type="protein sequence ID" value="EPA05295.1"/>
    <property type="molecule type" value="Genomic_DNA"/>
</dbReference>
<protein>
    <recommendedName>
        <fullName evidence="1">Xylose isomerase-like TIM barrel domain-containing protein</fullName>
    </recommendedName>
</protein>
<comment type="caution">
    <text evidence="2">The sequence shown here is derived from an EMBL/GenBank/DDBJ whole genome shotgun (WGS) entry which is preliminary data.</text>
</comment>
<dbReference type="InterPro" id="IPR036237">
    <property type="entry name" value="Xyl_isomerase-like_sf"/>
</dbReference>
<gene>
    <name evidence="2" type="ORF">BG20_I0163</name>
</gene>
<keyword evidence="3" id="KW-1185">Reference proteome</keyword>
<sequence>MGEKAIDVCCEIESPIFTFHAGFTVDPIELGKRFPRTGVVERKIAIDTFIDSSYKILDYARSFGIKIAMELNVVQKFNLDHGKNKLLLFAEYDETMIFLKNFKKNEIGILLDLGHTSVTSHWLNFDKDEFTEKIKKFVSVIHISNNNGLQDQHKQLTTDCWQVSKLKRFKNKPITLETMNLTIDEIKNNINIANKAIK</sequence>
<dbReference type="Pfam" id="PF01261">
    <property type="entry name" value="AP_endonuc_2"/>
    <property type="match status" value="1"/>
</dbReference>
<evidence type="ECO:0000259" key="1">
    <source>
        <dbReference type="Pfam" id="PF01261"/>
    </source>
</evidence>
<organism evidence="2 3">
    <name type="scientific">Candidatus Nitrosarchaeum limnium BG20</name>
    <dbReference type="NCBI Taxonomy" id="859192"/>
    <lineage>
        <taxon>Archaea</taxon>
        <taxon>Nitrososphaerota</taxon>
        <taxon>Nitrososphaeria</taxon>
        <taxon>Nitrosopumilales</taxon>
        <taxon>Nitrosopumilaceae</taxon>
        <taxon>Nitrosarchaeum</taxon>
    </lineage>
</organism>
<dbReference type="Proteomes" id="UP000014065">
    <property type="component" value="Unassembled WGS sequence"/>
</dbReference>